<dbReference type="InterPro" id="IPR019752">
    <property type="entry name" value="Pyrv/ketoisovalerate_OxRed_cat"/>
</dbReference>
<dbReference type="SUPFAM" id="SSF52922">
    <property type="entry name" value="TK C-terminal domain-like"/>
    <property type="match status" value="1"/>
</dbReference>
<sequence length="578" mass="60203">MTTSSGSGSVSIAMCGSGGAGVMTAANMFLDAAAEAGFYALFGRSSGPQIRGGEAAALVRLGVDPITSVDDTFDIMLAIDWQGVQRFAAELPLSKNSIVICDPSAGEVPEAYVKSGARIVHLPMKDLAKAIPGGRPNMIALGAVAALIGFPVAPLTEVLGKSLKKKRADAFEASVAGVKAGAEAAATLGECKKIGAPKAKDVKRWTITGNYGTGLGAIRGGVRFCAAYPITPATEVLEYLSSALPKVGGVFVQAEDELASVNMCIGASYGGEASITSTAGPGLSLMIEGLGLSMASETPVVVVDVQRVGPSTGIATKCEQSDLNIAVYGLHGDAPHLVVAPNSISDCIFTTQWGVYLAEALQSPCIVLSDQALGQSRGIIDAPADVAFVGKRLVAEAPAEGEVFKRYANTASGISPMPVPGQPGCQYTADGLEHTETGTPTSQSSDHVMQLDKRQRKLTGHDYGNHWATIEGEGDIAVITWGSCTGAAREAVDRARADGVNAKLIALRLIYPTRPEHLGDALKGVKKILVVEQSHLGQFTRYLRGEYDLPVKPEQLSRPGPLPMRPGEIHARLLKMGK</sequence>
<gene>
    <name evidence="5" type="ORF">CU669_20025</name>
</gene>
<dbReference type="Pfam" id="PF17147">
    <property type="entry name" value="PFOR_II"/>
    <property type="match status" value="1"/>
</dbReference>
<proteinExistence type="predicted"/>
<dbReference type="InterPro" id="IPR050722">
    <property type="entry name" value="Pyruvate:ferred/Flavod_OxRd"/>
</dbReference>
<dbReference type="InterPro" id="IPR029061">
    <property type="entry name" value="THDP-binding"/>
</dbReference>
<dbReference type="Gene3D" id="3.40.920.10">
    <property type="entry name" value="Pyruvate-ferredoxin oxidoreductase, PFOR, domain III"/>
    <property type="match status" value="1"/>
</dbReference>
<dbReference type="RefSeq" id="WP_112147366.1">
    <property type="nucleotide sequence ID" value="NZ_PGTO01000033.1"/>
</dbReference>
<dbReference type="GO" id="GO:0016903">
    <property type="term" value="F:oxidoreductase activity, acting on the aldehyde or oxo group of donors"/>
    <property type="evidence" value="ECO:0007669"/>
    <property type="project" value="InterPro"/>
</dbReference>
<dbReference type="Pfam" id="PF01558">
    <property type="entry name" value="POR"/>
    <property type="match status" value="1"/>
</dbReference>
<dbReference type="InterPro" id="IPR022367">
    <property type="entry name" value="2-oxoacid/accept_OxRdtase_asu"/>
</dbReference>
<dbReference type="GO" id="GO:0006979">
    <property type="term" value="P:response to oxidative stress"/>
    <property type="evidence" value="ECO:0007669"/>
    <property type="project" value="TreeGrafter"/>
</dbReference>
<evidence type="ECO:0000256" key="1">
    <source>
        <dbReference type="ARBA" id="ARBA00023002"/>
    </source>
</evidence>
<accession>A0A364NSS5</accession>
<organism evidence="5 6">
    <name type="scientific">Paramagnetospirillum kuznetsovii</name>
    <dbReference type="NCBI Taxonomy" id="2053833"/>
    <lineage>
        <taxon>Bacteria</taxon>
        <taxon>Pseudomonadati</taxon>
        <taxon>Pseudomonadota</taxon>
        <taxon>Alphaproteobacteria</taxon>
        <taxon>Rhodospirillales</taxon>
        <taxon>Magnetospirillaceae</taxon>
        <taxon>Paramagnetospirillum</taxon>
    </lineage>
</organism>
<dbReference type="InterPro" id="IPR002880">
    <property type="entry name" value="Pyrv_Fd/Flavodoxin_OxRdtase_N"/>
</dbReference>
<reference evidence="5 6" key="1">
    <citation type="submission" date="2017-11" db="EMBL/GenBank/DDBJ databases">
        <title>Draft genome sequence of magnetotactic bacterium Magnetospirillum kuznetsovii LBB-42.</title>
        <authorList>
            <person name="Grouzdev D.S."/>
            <person name="Rysina M.S."/>
            <person name="Baslerov R.V."/>
            <person name="Koziaeva V."/>
        </authorList>
    </citation>
    <scope>NUCLEOTIDE SEQUENCE [LARGE SCALE GENOMIC DNA]</scope>
    <source>
        <strain evidence="5 6">LBB-42</strain>
    </source>
</reference>
<name>A0A364NSS5_9PROT</name>
<dbReference type="OrthoDB" id="9794954at2"/>
<dbReference type="PANTHER" id="PTHR32154:SF20">
    <property type="entry name" value="2-OXOGLUTARATE OXIDOREDUCTASE SUBUNIT KORA"/>
    <property type="match status" value="1"/>
</dbReference>
<dbReference type="InterPro" id="IPR009014">
    <property type="entry name" value="Transketo_C/PFOR_II"/>
</dbReference>
<protein>
    <submittedName>
        <fullName evidence="5">2-oxoglutarate synthase</fullName>
    </submittedName>
</protein>
<dbReference type="CDD" id="cd07034">
    <property type="entry name" value="TPP_PYR_PFOR_IOR-alpha_like"/>
    <property type="match status" value="1"/>
</dbReference>
<dbReference type="Gene3D" id="3.40.50.920">
    <property type="match status" value="1"/>
</dbReference>
<dbReference type="Gene3D" id="3.40.50.970">
    <property type="match status" value="1"/>
</dbReference>
<dbReference type="SUPFAM" id="SSF52518">
    <property type="entry name" value="Thiamin diphosphate-binding fold (THDP-binding)"/>
    <property type="match status" value="1"/>
</dbReference>
<evidence type="ECO:0000259" key="2">
    <source>
        <dbReference type="Pfam" id="PF01558"/>
    </source>
</evidence>
<evidence type="ECO:0000259" key="4">
    <source>
        <dbReference type="Pfam" id="PF17147"/>
    </source>
</evidence>
<feature type="domain" description="Pyruvate:ferredoxin oxidoreductase core" evidence="4">
    <location>
        <begin position="475"/>
        <end position="536"/>
    </location>
</feature>
<dbReference type="NCBIfam" id="TIGR03710">
    <property type="entry name" value="OAFO_sf"/>
    <property type="match status" value="1"/>
</dbReference>
<dbReference type="InterPro" id="IPR033412">
    <property type="entry name" value="PFOR_II"/>
</dbReference>
<dbReference type="FunFam" id="3.40.50.970:FF:000022">
    <property type="entry name" value="2-oxoglutarate ferredoxin oxidoreductase alpha subunit"/>
    <property type="match status" value="1"/>
</dbReference>
<dbReference type="AlphaFoldDB" id="A0A364NSS5"/>
<evidence type="ECO:0000259" key="3">
    <source>
        <dbReference type="Pfam" id="PF01855"/>
    </source>
</evidence>
<dbReference type="Pfam" id="PF01855">
    <property type="entry name" value="POR_N"/>
    <property type="match status" value="1"/>
</dbReference>
<feature type="domain" description="Pyruvate/ketoisovalerate oxidoreductase catalytic" evidence="2">
    <location>
        <begin position="18"/>
        <end position="182"/>
    </location>
</feature>
<dbReference type="EMBL" id="PGTO01000033">
    <property type="protein sequence ID" value="RAU20141.1"/>
    <property type="molecule type" value="Genomic_DNA"/>
</dbReference>
<dbReference type="InterPro" id="IPR002869">
    <property type="entry name" value="Pyrv_flavodox_OxRed_cen"/>
</dbReference>
<comment type="caution">
    <text evidence="5">The sequence shown here is derived from an EMBL/GenBank/DDBJ whole genome shotgun (WGS) entry which is preliminary data.</text>
</comment>
<keyword evidence="6" id="KW-1185">Reference proteome</keyword>
<evidence type="ECO:0000313" key="6">
    <source>
        <dbReference type="Proteomes" id="UP000251075"/>
    </source>
</evidence>
<feature type="domain" description="Pyruvate flavodoxin/ferredoxin oxidoreductase pyrimidine binding" evidence="3">
    <location>
        <begin position="216"/>
        <end position="449"/>
    </location>
</feature>
<keyword evidence="1" id="KW-0560">Oxidoreductase</keyword>
<dbReference type="SUPFAM" id="SSF53323">
    <property type="entry name" value="Pyruvate-ferredoxin oxidoreductase, PFOR, domain III"/>
    <property type="match status" value="1"/>
</dbReference>
<dbReference type="PANTHER" id="PTHR32154">
    <property type="entry name" value="PYRUVATE-FLAVODOXIN OXIDOREDUCTASE-RELATED"/>
    <property type="match status" value="1"/>
</dbReference>
<dbReference type="Proteomes" id="UP000251075">
    <property type="component" value="Unassembled WGS sequence"/>
</dbReference>
<evidence type="ECO:0000313" key="5">
    <source>
        <dbReference type="EMBL" id="RAU20141.1"/>
    </source>
</evidence>